<comment type="caution">
    <text evidence="1">The sequence shown here is derived from an EMBL/GenBank/DDBJ whole genome shotgun (WGS) entry which is preliminary data.</text>
</comment>
<evidence type="ECO:0000313" key="2">
    <source>
        <dbReference type="Proteomes" id="UP001518140"/>
    </source>
</evidence>
<dbReference type="Gene3D" id="1.10.10.1150">
    <property type="entry name" value="Coenzyme PQQ synthesis protein D (PqqD)"/>
    <property type="match status" value="1"/>
</dbReference>
<reference evidence="1 2" key="1">
    <citation type="submission" date="2020-02" db="EMBL/GenBank/DDBJ databases">
        <title>Whole-genome analyses of novel actinobacteria.</title>
        <authorList>
            <person name="Sahin N."/>
            <person name="Tokatli A."/>
        </authorList>
    </citation>
    <scope>NUCLEOTIDE SEQUENCE [LARGE SCALE GENOMIC DNA]</scope>
    <source>
        <strain evidence="1 2">YC419</strain>
    </source>
</reference>
<dbReference type="InterPro" id="IPR041881">
    <property type="entry name" value="PqqD_sf"/>
</dbReference>
<dbReference type="Pfam" id="PF05402">
    <property type="entry name" value="PqqD"/>
    <property type="match status" value="1"/>
</dbReference>
<proteinExistence type="predicted"/>
<dbReference type="RefSeq" id="WP_165344353.1">
    <property type="nucleotide sequence ID" value="NZ_JAAKZX010000207.1"/>
</dbReference>
<sequence>MSLTLRPDVSAVPTDDGMVLLDERTGRYFQLNGTGAAIAQELLDGTGPEETAIRVAKRYSVESDRVAADINALMRALREAGLAAL</sequence>
<dbReference type="NCBIfam" id="NF033530">
    <property type="entry name" value="lasso_PqqD_Strm"/>
    <property type="match status" value="1"/>
</dbReference>
<organism evidence="1 2">
    <name type="scientific">Streptomyces ureilyticus</name>
    <dbReference type="NCBI Taxonomy" id="1775131"/>
    <lineage>
        <taxon>Bacteria</taxon>
        <taxon>Bacillati</taxon>
        <taxon>Actinomycetota</taxon>
        <taxon>Actinomycetes</taxon>
        <taxon>Kitasatosporales</taxon>
        <taxon>Streptomycetaceae</taxon>
        <taxon>Streptomyces</taxon>
    </lineage>
</organism>
<protein>
    <submittedName>
        <fullName evidence="1">Lasso peptide biosynthesis PqqD family chaperone</fullName>
    </submittedName>
</protein>
<dbReference type="InterPro" id="IPR008792">
    <property type="entry name" value="PQQD"/>
</dbReference>
<evidence type="ECO:0000313" key="1">
    <source>
        <dbReference type="EMBL" id="NGO47841.1"/>
    </source>
</evidence>
<gene>
    <name evidence="1" type="ORF">G6048_39140</name>
</gene>
<accession>A0ABX0E0X2</accession>
<keyword evidence="2" id="KW-1185">Reference proteome</keyword>
<name>A0ABX0E0X2_9ACTN</name>
<dbReference type="Proteomes" id="UP001518140">
    <property type="component" value="Unassembled WGS sequence"/>
</dbReference>
<dbReference type="EMBL" id="JAAKZX010000207">
    <property type="protein sequence ID" value="NGO47841.1"/>
    <property type="molecule type" value="Genomic_DNA"/>
</dbReference>